<dbReference type="Gene3D" id="3.10.450.50">
    <property type="match status" value="1"/>
</dbReference>
<dbReference type="InterPro" id="IPR032710">
    <property type="entry name" value="NTF2-like_dom_sf"/>
</dbReference>
<reference evidence="1 2" key="1">
    <citation type="submission" date="2019-12" db="EMBL/GenBank/DDBJ databases">
        <title>Nesterenkonia muleiensis sp. nov., a novel actinobacterium isolated from sap of Populus euphratica.</title>
        <authorList>
            <person name="Wang R."/>
        </authorList>
    </citation>
    <scope>NUCLEOTIDE SEQUENCE [LARGE SCALE GENOMIC DNA]</scope>
    <source>
        <strain evidence="1 2">F10</strain>
    </source>
</reference>
<gene>
    <name evidence="1" type="ORF">GNZ21_15095</name>
</gene>
<proteinExistence type="predicted"/>
<name>A0A7K1UMY9_9MICC</name>
<comment type="caution">
    <text evidence="1">The sequence shown here is derived from an EMBL/GenBank/DDBJ whole genome shotgun (WGS) entry which is preliminary data.</text>
</comment>
<protein>
    <recommendedName>
        <fullName evidence="3">Nuclear transport factor 2 family protein</fullName>
    </recommendedName>
</protein>
<accession>A0A7K1UMY9</accession>
<dbReference type="SUPFAM" id="SSF54427">
    <property type="entry name" value="NTF2-like"/>
    <property type="match status" value="1"/>
</dbReference>
<dbReference type="AlphaFoldDB" id="A0A7K1UMY9"/>
<dbReference type="EMBL" id="WRPM01000103">
    <property type="protein sequence ID" value="MVT27662.1"/>
    <property type="molecule type" value="Genomic_DNA"/>
</dbReference>
<organism evidence="1 2">
    <name type="scientific">Nesterenkonia alkaliphila</name>
    <dbReference type="NCBI Taxonomy" id="1463631"/>
    <lineage>
        <taxon>Bacteria</taxon>
        <taxon>Bacillati</taxon>
        <taxon>Actinomycetota</taxon>
        <taxon>Actinomycetes</taxon>
        <taxon>Micrococcales</taxon>
        <taxon>Micrococcaceae</taxon>
        <taxon>Nesterenkonia</taxon>
    </lineage>
</organism>
<keyword evidence="2" id="KW-1185">Reference proteome</keyword>
<dbReference type="OrthoDB" id="4412416at2"/>
<evidence type="ECO:0000313" key="1">
    <source>
        <dbReference type="EMBL" id="MVT27662.1"/>
    </source>
</evidence>
<evidence type="ECO:0008006" key="3">
    <source>
        <dbReference type="Google" id="ProtNLM"/>
    </source>
</evidence>
<evidence type="ECO:0000313" key="2">
    <source>
        <dbReference type="Proteomes" id="UP000460157"/>
    </source>
</evidence>
<dbReference type="Proteomes" id="UP000460157">
    <property type="component" value="Unassembled WGS sequence"/>
</dbReference>
<sequence length="125" mass="13530">MEIKLPADCGNSPRIGIVSDFAVNWAKGDAQSVSEWLTEDSVWTLVGGGSYSGPAAAEQVRPTFTPEHVEVVSVITHGRLASCDGYMETAGVRIDFSHVLRFASTAKTARIAELRSYCIHPPRSH</sequence>